<proteinExistence type="predicted"/>
<accession>A0A2A4YMA3</accession>
<protein>
    <submittedName>
        <fullName evidence="1">Uncharacterized protein</fullName>
    </submittedName>
</protein>
<reference evidence="2" key="1">
    <citation type="submission" date="2017-08" db="EMBL/GenBank/DDBJ databases">
        <title>A dynamic microbial community with high functional redundancy inhabits the cold, oxic subseafloor aquifer.</title>
        <authorList>
            <person name="Tully B.J."/>
            <person name="Wheat C.G."/>
            <person name="Glazer B.T."/>
            <person name="Huber J.A."/>
        </authorList>
    </citation>
    <scope>NUCLEOTIDE SEQUENCE [LARGE SCALE GENOMIC DNA]</scope>
</reference>
<dbReference type="Proteomes" id="UP000217838">
    <property type="component" value="Unassembled WGS sequence"/>
</dbReference>
<sequence>MYPIFCIDLAAVQNLLQRVGLKIRILLLQEGGKARLLKHSLGAVLVRMILELTFQKSEFLKSRFAYSSFM</sequence>
<gene>
    <name evidence="1" type="ORF">COB11_00670</name>
</gene>
<comment type="caution">
    <text evidence="1">The sequence shown here is derived from an EMBL/GenBank/DDBJ whole genome shotgun (WGS) entry which is preliminary data.</text>
</comment>
<dbReference type="EMBL" id="NVUU01000005">
    <property type="protein sequence ID" value="PCI95946.1"/>
    <property type="molecule type" value="Genomic_DNA"/>
</dbReference>
<name>A0A2A4YMA3_UNCAE</name>
<dbReference type="AlphaFoldDB" id="A0A2A4YMA3"/>
<evidence type="ECO:0000313" key="2">
    <source>
        <dbReference type="Proteomes" id="UP000217838"/>
    </source>
</evidence>
<evidence type="ECO:0000313" key="1">
    <source>
        <dbReference type="EMBL" id="PCI95946.1"/>
    </source>
</evidence>
<organism evidence="1 2">
    <name type="scientific">Aerophobetes bacterium</name>
    <dbReference type="NCBI Taxonomy" id="2030807"/>
    <lineage>
        <taxon>Bacteria</taxon>
        <taxon>Candidatus Aerophobota</taxon>
    </lineage>
</organism>